<dbReference type="Proteomes" id="UP001596305">
    <property type="component" value="Unassembled WGS sequence"/>
</dbReference>
<feature type="transmembrane region" description="Helical" evidence="2">
    <location>
        <begin position="12"/>
        <end position="33"/>
    </location>
</feature>
<dbReference type="EMBL" id="JBHSTM010000005">
    <property type="protein sequence ID" value="MFC6425237.1"/>
    <property type="molecule type" value="Genomic_DNA"/>
</dbReference>
<dbReference type="RefSeq" id="WP_204809944.1">
    <property type="nucleotide sequence ID" value="NZ_BAAAIY010000002.1"/>
</dbReference>
<feature type="region of interest" description="Disordered" evidence="1">
    <location>
        <begin position="342"/>
        <end position="368"/>
    </location>
</feature>
<feature type="compositionally biased region" description="Acidic residues" evidence="1">
    <location>
        <begin position="358"/>
        <end position="368"/>
    </location>
</feature>
<gene>
    <name evidence="3" type="ORF">ACFP71_10380</name>
</gene>
<sequence length="368" mass="41272">MSDLPGVRSSLIEVILLALAVSLGVNMVSGAILTALPSWAAATLGAIVGLLPVVYVVRSRLRPIEHDLEIEGFYVSERDSCTIIEVPGYKLSEKAVEYLNSAFAENPALRRQWESTPTFHDWDFHKPSARPQSARLLQELMEYILLDELSLSLSGYFNRAEFARGRLEQYERDDLPDILLKNRFLELFSRDPADREGFDPVDEGPDGWTVIYSNSSTGGLYSKFELTLPANSTIRRTSGQCLEVSGPAMTVLLSVDTRPFGAGVPYSLLPLYVGRQFSDCRILRVEFSIQVKVRRGLFMKRDDLRYLGWIEKALQDLDDELSGAAFVERIRWESIEASHRVFREGDRRPPETTAMPDAEGEVEAGDGS</sequence>
<keyword evidence="2" id="KW-0472">Membrane</keyword>
<evidence type="ECO:0000256" key="1">
    <source>
        <dbReference type="SAM" id="MobiDB-lite"/>
    </source>
</evidence>
<keyword evidence="2" id="KW-0812">Transmembrane</keyword>
<keyword evidence="4" id="KW-1185">Reference proteome</keyword>
<evidence type="ECO:0000313" key="3">
    <source>
        <dbReference type="EMBL" id="MFC6425237.1"/>
    </source>
</evidence>
<comment type="caution">
    <text evidence="3">The sequence shown here is derived from an EMBL/GenBank/DDBJ whole genome shotgun (WGS) entry which is preliminary data.</text>
</comment>
<protein>
    <submittedName>
        <fullName evidence="3">Uncharacterized protein</fullName>
    </submittedName>
</protein>
<accession>A0ABW1XAE5</accession>
<name>A0ABW1XAE5_9CELL</name>
<evidence type="ECO:0000256" key="2">
    <source>
        <dbReference type="SAM" id="Phobius"/>
    </source>
</evidence>
<proteinExistence type="predicted"/>
<evidence type="ECO:0000313" key="4">
    <source>
        <dbReference type="Proteomes" id="UP001596305"/>
    </source>
</evidence>
<organism evidence="3 4">
    <name type="scientific">Oerskovia paurometabola</name>
    <dbReference type="NCBI Taxonomy" id="162170"/>
    <lineage>
        <taxon>Bacteria</taxon>
        <taxon>Bacillati</taxon>
        <taxon>Actinomycetota</taxon>
        <taxon>Actinomycetes</taxon>
        <taxon>Micrococcales</taxon>
        <taxon>Cellulomonadaceae</taxon>
        <taxon>Oerskovia</taxon>
    </lineage>
</organism>
<keyword evidence="2" id="KW-1133">Transmembrane helix</keyword>
<reference evidence="4" key="1">
    <citation type="journal article" date="2019" name="Int. J. Syst. Evol. Microbiol.">
        <title>The Global Catalogue of Microorganisms (GCM) 10K type strain sequencing project: providing services to taxonomists for standard genome sequencing and annotation.</title>
        <authorList>
            <consortium name="The Broad Institute Genomics Platform"/>
            <consortium name="The Broad Institute Genome Sequencing Center for Infectious Disease"/>
            <person name="Wu L."/>
            <person name="Ma J."/>
        </authorList>
    </citation>
    <scope>NUCLEOTIDE SEQUENCE [LARGE SCALE GENOMIC DNA]</scope>
    <source>
        <strain evidence="4">CCUG 47105</strain>
    </source>
</reference>
<feature type="transmembrane region" description="Helical" evidence="2">
    <location>
        <begin position="39"/>
        <end position="57"/>
    </location>
</feature>